<dbReference type="PANTHER" id="PTHR45749:SF23">
    <property type="entry name" value="ZINC FINGER MYM-TYPE PROTEIN 1-LIKE"/>
    <property type="match status" value="1"/>
</dbReference>
<protein>
    <recommendedName>
        <fullName evidence="3">DUF4371 domain-containing protein</fullName>
    </recommendedName>
</protein>
<evidence type="ECO:0008006" key="3">
    <source>
        <dbReference type="Google" id="ProtNLM"/>
    </source>
</evidence>
<comment type="caution">
    <text evidence="1">The sequence shown here is derived from an EMBL/GenBank/DDBJ whole genome shotgun (WGS) entry which is preliminary data.</text>
</comment>
<proteinExistence type="predicted"/>
<dbReference type="PANTHER" id="PTHR45749">
    <property type="match status" value="1"/>
</dbReference>
<evidence type="ECO:0000313" key="1">
    <source>
        <dbReference type="EMBL" id="KAJ8930225.1"/>
    </source>
</evidence>
<dbReference type="EMBL" id="JANEYF010004720">
    <property type="protein sequence ID" value="KAJ8930225.1"/>
    <property type="molecule type" value="Genomic_DNA"/>
</dbReference>
<reference evidence="1" key="1">
    <citation type="journal article" date="2023" name="Insect Mol. Biol.">
        <title>Genome sequencing provides insights into the evolution of gene families encoding plant cell wall-degrading enzymes in longhorned beetles.</title>
        <authorList>
            <person name="Shin N.R."/>
            <person name="Okamura Y."/>
            <person name="Kirsch R."/>
            <person name="Pauchet Y."/>
        </authorList>
    </citation>
    <scope>NUCLEOTIDE SEQUENCE</scope>
    <source>
        <strain evidence="1">RBIC_L_NR</strain>
    </source>
</reference>
<sequence>MVDRDHAFRGSDETIGSPHNGNYLGLLELIIRFDIFLAQHINTHANKGKGHTSYLSRTTCEEFIHLIASSLLDHIISEIKKCKYYSVSLNSTPDISHVDQFDFLKKSGTDIKNCRSQSYDMPAP</sequence>
<name>A0AAV8WVF5_9CUCU</name>
<dbReference type="AlphaFoldDB" id="A0AAV8WVF5"/>
<dbReference type="Proteomes" id="UP001162156">
    <property type="component" value="Unassembled WGS sequence"/>
</dbReference>
<keyword evidence="2" id="KW-1185">Reference proteome</keyword>
<organism evidence="1 2">
    <name type="scientific">Rhamnusium bicolor</name>
    <dbReference type="NCBI Taxonomy" id="1586634"/>
    <lineage>
        <taxon>Eukaryota</taxon>
        <taxon>Metazoa</taxon>
        <taxon>Ecdysozoa</taxon>
        <taxon>Arthropoda</taxon>
        <taxon>Hexapoda</taxon>
        <taxon>Insecta</taxon>
        <taxon>Pterygota</taxon>
        <taxon>Neoptera</taxon>
        <taxon>Endopterygota</taxon>
        <taxon>Coleoptera</taxon>
        <taxon>Polyphaga</taxon>
        <taxon>Cucujiformia</taxon>
        <taxon>Chrysomeloidea</taxon>
        <taxon>Cerambycidae</taxon>
        <taxon>Lepturinae</taxon>
        <taxon>Rhagiini</taxon>
        <taxon>Rhamnusium</taxon>
    </lineage>
</organism>
<gene>
    <name evidence="1" type="ORF">NQ314_016990</name>
</gene>
<evidence type="ECO:0000313" key="2">
    <source>
        <dbReference type="Proteomes" id="UP001162156"/>
    </source>
</evidence>
<accession>A0AAV8WVF5</accession>